<dbReference type="Pfam" id="PF07019">
    <property type="entry name" value="EMC6"/>
    <property type="match status" value="1"/>
</dbReference>
<dbReference type="GO" id="GO:0000045">
    <property type="term" value="P:autophagosome assembly"/>
    <property type="evidence" value="ECO:0007669"/>
    <property type="project" value="TreeGrafter"/>
</dbReference>
<reference evidence="10 11" key="1">
    <citation type="submission" date="2020-08" db="EMBL/GenBank/DDBJ databases">
        <title>Aphidius gifuensis genome sequencing and assembly.</title>
        <authorList>
            <person name="Du Z."/>
        </authorList>
    </citation>
    <scope>NUCLEOTIDE SEQUENCE [LARGE SCALE GENOMIC DNA]</scope>
    <source>
        <strain evidence="10">YNYX2018</strain>
        <tissue evidence="10">Adults</tissue>
    </source>
</reference>
<keyword evidence="7 9" id="KW-0472">Membrane</keyword>
<dbReference type="InterPro" id="IPR029008">
    <property type="entry name" value="EMC6-like"/>
</dbReference>
<dbReference type="GO" id="GO:0072546">
    <property type="term" value="C:EMC complex"/>
    <property type="evidence" value="ECO:0007669"/>
    <property type="project" value="InterPro"/>
</dbReference>
<keyword evidence="11" id="KW-1185">Reference proteome</keyword>
<evidence type="ECO:0000256" key="2">
    <source>
        <dbReference type="ARBA" id="ARBA00009436"/>
    </source>
</evidence>
<comment type="caution">
    <text evidence="10">The sequence shown here is derived from an EMBL/GenBank/DDBJ whole genome shotgun (WGS) entry which is preliminary data.</text>
</comment>
<keyword evidence="5" id="KW-0256">Endoplasmic reticulum</keyword>
<keyword evidence="6 9" id="KW-1133">Transmembrane helix</keyword>
<evidence type="ECO:0000256" key="3">
    <source>
        <dbReference type="ARBA" id="ARBA00020827"/>
    </source>
</evidence>
<dbReference type="PANTHER" id="PTHR20994">
    <property type="entry name" value="ER MEMBRANE PROTEIN COMPLEX SUBUNIT 6"/>
    <property type="match status" value="1"/>
</dbReference>
<evidence type="ECO:0000256" key="1">
    <source>
        <dbReference type="ARBA" id="ARBA00004477"/>
    </source>
</evidence>
<organism evidence="10 11">
    <name type="scientific">Aphidius gifuensis</name>
    <name type="common">Parasitoid wasp</name>
    <dbReference type="NCBI Taxonomy" id="684658"/>
    <lineage>
        <taxon>Eukaryota</taxon>
        <taxon>Metazoa</taxon>
        <taxon>Ecdysozoa</taxon>
        <taxon>Arthropoda</taxon>
        <taxon>Hexapoda</taxon>
        <taxon>Insecta</taxon>
        <taxon>Pterygota</taxon>
        <taxon>Neoptera</taxon>
        <taxon>Endopterygota</taxon>
        <taxon>Hymenoptera</taxon>
        <taxon>Apocrita</taxon>
        <taxon>Ichneumonoidea</taxon>
        <taxon>Braconidae</taxon>
        <taxon>Aphidiinae</taxon>
        <taxon>Aphidius</taxon>
    </lineage>
</organism>
<dbReference type="Proteomes" id="UP000639338">
    <property type="component" value="Unassembled WGS sequence"/>
</dbReference>
<evidence type="ECO:0000256" key="9">
    <source>
        <dbReference type="SAM" id="Phobius"/>
    </source>
</evidence>
<dbReference type="PANTHER" id="PTHR20994:SF0">
    <property type="entry name" value="ER MEMBRANE PROTEIN COMPLEX SUBUNIT 6"/>
    <property type="match status" value="1"/>
</dbReference>
<evidence type="ECO:0000256" key="6">
    <source>
        <dbReference type="ARBA" id="ARBA00022989"/>
    </source>
</evidence>
<comment type="subcellular location">
    <subcellularLocation>
        <location evidence="1">Endoplasmic reticulum membrane</location>
        <topology evidence="1">Multi-pass membrane protein</topology>
    </subcellularLocation>
</comment>
<feature type="transmembrane region" description="Helical" evidence="9">
    <location>
        <begin position="53"/>
        <end position="72"/>
    </location>
</feature>
<dbReference type="OrthoDB" id="16510at2759"/>
<evidence type="ECO:0000313" key="11">
    <source>
        <dbReference type="Proteomes" id="UP000639338"/>
    </source>
</evidence>
<comment type="similarity">
    <text evidence="2">Belongs to the EMC6 family.</text>
</comment>
<evidence type="ECO:0000256" key="5">
    <source>
        <dbReference type="ARBA" id="ARBA00022824"/>
    </source>
</evidence>
<evidence type="ECO:0000313" key="10">
    <source>
        <dbReference type="EMBL" id="KAF7989544.1"/>
    </source>
</evidence>
<gene>
    <name evidence="10" type="ORF">HCN44_008218</name>
</gene>
<dbReference type="AlphaFoldDB" id="A0A834XQH6"/>
<name>A0A834XQH6_APHGI</name>
<keyword evidence="4 9" id="KW-0812">Transmembrane</keyword>
<evidence type="ECO:0000256" key="4">
    <source>
        <dbReference type="ARBA" id="ARBA00022692"/>
    </source>
</evidence>
<dbReference type="GO" id="GO:0034975">
    <property type="term" value="P:protein folding in endoplasmic reticulum"/>
    <property type="evidence" value="ECO:0007669"/>
    <property type="project" value="TreeGrafter"/>
</dbReference>
<proteinExistence type="inferred from homology"/>
<dbReference type="EMBL" id="JACMRX010000005">
    <property type="protein sequence ID" value="KAF7989544.1"/>
    <property type="molecule type" value="Genomic_DNA"/>
</dbReference>
<sequence>MPRKIKSKESKSEDFVAYSEGAVRNNAAVVEYCKISMAALSGGTAGLLGLTGLYGFGFYLFAVFSLWAMLLMKAGGQWKKFFISRHSLLTNGFFGDFCMEWFTYTEEKTSHFHYQ</sequence>
<evidence type="ECO:0000256" key="8">
    <source>
        <dbReference type="ARBA" id="ARBA00031072"/>
    </source>
</evidence>
<evidence type="ECO:0000256" key="7">
    <source>
        <dbReference type="ARBA" id="ARBA00023136"/>
    </source>
</evidence>
<protein>
    <recommendedName>
        <fullName evidence="3">ER membrane protein complex subunit 6</fullName>
    </recommendedName>
    <alternativeName>
        <fullName evidence="8">Transmembrane protein 93</fullName>
    </alternativeName>
</protein>
<dbReference type="InterPro" id="IPR008504">
    <property type="entry name" value="Emc6"/>
</dbReference>
<accession>A0A834XQH6</accession>